<evidence type="ECO:0000313" key="1">
    <source>
        <dbReference type="EMBL" id="GAA4784154.1"/>
    </source>
</evidence>
<dbReference type="Gene3D" id="3.40.50.1820">
    <property type="entry name" value="alpha/beta hydrolase"/>
    <property type="match status" value="1"/>
</dbReference>
<evidence type="ECO:0008006" key="3">
    <source>
        <dbReference type="Google" id="ProtNLM"/>
    </source>
</evidence>
<gene>
    <name evidence="1" type="ORF">GCM10023351_32110</name>
</gene>
<organism evidence="1 2">
    <name type="scientific">Microbacterium gilvum</name>
    <dbReference type="NCBI Taxonomy" id="1336204"/>
    <lineage>
        <taxon>Bacteria</taxon>
        <taxon>Bacillati</taxon>
        <taxon>Actinomycetota</taxon>
        <taxon>Actinomycetes</taxon>
        <taxon>Micrococcales</taxon>
        <taxon>Microbacteriaceae</taxon>
        <taxon>Microbacterium</taxon>
    </lineage>
</organism>
<keyword evidence="2" id="KW-1185">Reference proteome</keyword>
<accession>A0ABP9AQ82</accession>
<reference evidence="2" key="1">
    <citation type="journal article" date="2019" name="Int. J. Syst. Evol. Microbiol.">
        <title>The Global Catalogue of Microorganisms (GCM) 10K type strain sequencing project: providing services to taxonomists for standard genome sequencing and annotation.</title>
        <authorList>
            <consortium name="The Broad Institute Genomics Platform"/>
            <consortium name="The Broad Institute Genome Sequencing Center for Infectious Disease"/>
            <person name="Wu L."/>
            <person name="Ma J."/>
        </authorList>
    </citation>
    <scope>NUCLEOTIDE SEQUENCE [LARGE SCALE GENOMIC DNA]</scope>
    <source>
        <strain evidence="2">JCM 18537</strain>
    </source>
</reference>
<name>A0ABP9AQ82_9MICO</name>
<protein>
    <recommendedName>
        <fullName evidence="3">Acyl-CoA:diacylglycerol acyltransferase</fullName>
    </recommendedName>
</protein>
<proteinExistence type="predicted"/>
<dbReference type="RefSeq" id="WP_345441513.1">
    <property type="nucleotide sequence ID" value="NZ_BAABKO010000006.1"/>
</dbReference>
<dbReference type="Proteomes" id="UP001501645">
    <property type="component" value="Unassembled WGS sequence"/>
</dbReference>
<dbReference type="InterPro" id="IPR029058">
    <property type="entry name" value="AB_hydrolase_fold"/>
</dbReference>
<evidence type="ECO:0000313" key="2">
    <source>
        <dbReference type="Proteomes" id="UP001501645"/>
    </source>
</evidence>
<dbReference type="SUPFAM" id="SSF53474">
    <property type="entry name" value="alpha/beta-Hydrolases"/>
    <property type="match status" value="1"/>
</dbReference>
<dbReference type="InterPro" id="IPR006311">
    <property type="entry name" value="TAT_signal"/>
</dbReference>
<dbReference type="EMBL" id="BAABKO010000006">
    <property type="protein sequence ID" value="GAA4784154.1"/>
    <property type="molecule type" value="Genomic_DNA"/>
</dbReference>
<comment type="caution">
    <text evidence="1">The sequence shown here is derived from an EMBL/GenBank/DDBJ whole genome shotgun (WGS) entry which is preliminary data.</text>
</comment>
<dbReference type="PROSITE" id="PS51318">
    <property type="entry name" value="TAT"/>
    <property type="match status" value="1"/>
</dbReference>
<sequence>MDTAPTSSRPAHLSRRSLLIGAAAGAAAIPFLGGAAHAADGPISRLPGEVARTSIVSRFGQPYEEIDVDIDGDLTRLFVPHTAVRKPATTLQAMLWYYHSNASTHTALSTAYKWNAEMALREGAICICPSYGGNTYVNDEAITRQKRVVKWVNNVFPIGLSFARANSGGAALMAFAYARNLLPRQRGFYSANGLLNLVETATKEEALGRTGVLAAYDGDWDKIRATNPTYLAGSVWTGKRMRFVMSDDDLLCPPEYHGSRIVARATGALERSVLWHDQGHIVPGSSHQDMIDTFRRWLAV</sequence>